<proteinExistence type="predicted"/>
<dbReference type="InterPro" id="IPR043502">
    <property type="entry name" value="DNA/RNA_pol_sf"/>
</dbReference>
<evidence type="ECO:0000256" key="2">
    <source>
        <dbReference type="ARBA" id="ARBA00022695"/>
    </source>
</evidence>
<protein>
    <recommendedName>
        <fullName evidence="5">RNA-directed RNA polymerase</fullName>
        <ecNumber evidence="5">2.7.7.48</ecNumber>
    </recommendedName>
</protein>
<dbReference type="GO" id="GO:0003968">
    <property type="term" value="F:RNA-directed RNA polymerase activity"/>
    <property type="evidence" value="ECO:0007669"/>
    <property type="project" value="UniProtKB-KW"/>
</dbReference>
<keyword evidence="2 5" id="KW-0548">Nucleotidyltransferase</keyword>
<organism evidence="6">
    <name type="scientific">Hubei toti-like virus 14</name>
    <dbReference type="NCBI Taxonomy" id="1923302"/>
    <lineage>
        <taxon>Viruses</taxon>
        <taxon>Riboviria</taxon>
    </lineage>
</organism>
<dbReference type="GO" id="GO:0003723">
    <property type="term" value="F:RNA binding"/>
    <property type="evidence" value="ECO:0007669"/>
    <property type="project" value="InterPro"/>
</dbReference>
<dbReference type="InterPro" id="IPR001795">
    <property type="entry name" value="RNA-dir_pol_luteovirus"/>
</dbReference>
<dbReference type="EMBL" id="KX882969">
    <property type="protein sequence ID" value="APG76023.1"/>
    <property type="molecule type" value="Genomic_RNA"/>
</dbReference>
<keyword evidence="5" id="KW-0696">RNA-directed RNA polymerase</keyword>
<evidence type="ECO:0000256" key="3">
    <source>
        <dbReference type="ARBA" id="ARBA00022741"/>
    </source>
</evidence>
<reference evidence="6" key="1">
    <citation type="journal article" date="2016" name="Nature">
        <title>Redefining the invertebrate RNA virosphere.</title>
        <authorList>
            <person name="Shi M."/>
            <person name="Lin X.D."/>
            <person name="Tian J.H."/>
            <person name="Chen L.J."/>
            <person name="Chen X."/>
            <person name="Li C.X."/>
            <person name="Qin X.C."/>
            <person name="Li J."/>
            <person name="Cao J.P."/>
            <person name="Eden J.S."/>
            <person name="Buchmann J."/>
            <person name="Wang W."/>
            <person name="Xu J."/>
            <person name="Holmes E.C."/>
            <person name="Zhang Y.Z."/>
        </authorList>
    </citation>
    <scope>NUCLEOTIDE SEQUENCE</scope>
    <source>
        <strain evidence="6">QTM6211</strain>
    </source>
</reference>
<evidence type="ECO:0000256" key="1">
    <source>
        <dbReference type="ARBA" id="ARBA00022679"/>
    </source>
</evidence>
<keyword evidence="3 5" id="KW-0547">Nucleotide-binding</keyword>
<keyword evidence="5" id="KW-0693">Viral RNA replication</keyword>
<dbReference type="GO" id="GO:0006351">
    <property type="term" value="P:DNA-templated transcription"/>
    <property type="evidence" value="ECO:0007669"/>
    <property type="project" value="InterPro"/>
</dbReference>
<evidence type="ECO:0000256" key="4">
    <source>
        <dbReference type="ARBA" id="ARBA00048744"/>
    </source>
</evidence>
<dbReference type="EC" id="2.7.7.48" evidence="5"/>
<evidence type="ECO:0000313" key="6">
    <source>
        <dbReference type="EMBL" id="APG76023.1"/>
    </source>
</evidence>
<accession>A0A1L3KF64</accession>
<dbReference type="GO" id="GO:0000166">
    <property type="term" value="F:nucleotide binding"/>
    <property type="evidence" value="ECO:0007669"/>
    <property type="project" value="UniProtKB-KW"/>
</dbReference>
<comment type="catalytic activity">
    <reaction evidence="4 5">
        <text>RNA(n) + a ribonucleoside 5'-triphosphate = RNA(n+1) + diphosphate</text>
        <dbReference type="Rhea" id="RHEA:21248"/>
        <dbReference type="Rhea" id="RHEA-COMP:14527"/>
        <dbReference type="Rhea" id="RHEA-COMP:17342"/>
        <dbReference type="ChEBI" id="CHEBI:33019"/>
        <dbReference type="ChEBI" id="CHEBI:61557"/>
        <dbReference type="ChEBI" id="CHEBI:140395"/>
        <dbReference type="EC" id="2.7.7.48"/>
    </reaction>
</comment>
<name>A0A1L3KF64_9VIRU</name>
<dbReference type="Pfam" id="PF02123">
    <property type="entry name" value="RdRP_4"/>
    <property type="match status" value="1"/>
</dbReference>
<evidence type="ECO:0000256" key="5">
    <source>
        <dbReference type="RuleBase" id="RU364050"/>
    </source>
</evidence>
<sequence length="661" mass="74804">MQIASELVRVLYIVRKIWKKQNLDESFEDDFFRQYLKALSGYSYERIFTLGPAYMLFTHLHALNAKSPYTKDQIRNDLDCWTGPSLDGVQKHIHMPTFNKVLDEITQKWQTFPLHECLTYSEYANDPFRWGTSGGAPKVELFGKEHRTKWAWAMKHKICPQRGFLDNVDLRKEFRKGDVAKVALKEEAQKTREIITTPTASYVRQTYLLYRRGPTPVPSPIANNRWLPEFEARDFSWYGCIDGDRFDHCVPKSAIIAILDALGNLDEETRAVADEEIQHLENLEVEWDNDRWKYRGGVLSGWRITSLAGTLVSLAAARYITDSLGVTGAVTVGVMGDDIVMASNSVRISAEKMVDLYNQFGLRANLSKTVSGSQGEFLRKVRSKGGSWAFPALDLKSITHAPPWVANYQFAMEEECSTAWNTLFSRLLPHSVDPEKTADWIEKQCITDLNSRFGRHLPWKSWLRTPISAGGGGYVQRSSLTSWTILKKEKENVALTPYETLGKMLGVLPTSRTMKTVSATTQHVDELVSMLPRVQTSTSPEYEPRFKRNINITKAVWDLVNSRISVSALNDLLVSPIPYKLRTSRGPQLAALLLQGTKDMTSIPSITHTHEALPQASSVLKNATRQLYARRTGVPRSMVKPLATLFALMTYSGSTVTYGTW</sequence>
<keyword evidence="1 5" id="KW-0808">Transferase</keyword>
<dbReference type="SUPFAM" id="SSF56672">
    <property type="entry name" value="DNA/RNA polymerases"/>
    <property type="match status" value="1"/>
</dbReference>